<dbReference type="RefSeq" id="WP_174400997.1">
    <property type="nucleotide sequence ID" value="NZ_VBSB01000035.1"/>
</dbReference>
<dbReference type="EMBL" id="VBSB01000035">
    <property type="protein sequence ID" value="NTY63383.1"/>
    <property type="molecule type" value="Genomic_DNA"/>
</dbReference>
<keyword evidence="2" id="KW-1185">Reference proteome</keyword>
<protein>
    <submittedName>
        <fullName evidence="1">Uncharacterized protein</fullName>
    </submittedName>
</protein>
<gene>
    <name evidence="1" type="ORF">FEG63_28065</name>
</gene>
<name>A0ABX2K045_9MYCO</name>
<proteinExistence type="predicted"/>
<organism evidence="1 2">
    <name type="scientific">Mycolicibacterium sphagni</name>
    <dbReference type="NCBI Taxonomy" id="1786"/>
    <lineage>
        <taxon>Bacteria</taxon>
        <taxon>Bacillati</taxon>
        <taxon>Actinomycetota</taxon>
        <taxon>Actinomycetes</taxon>
        <taxon>Mycobacteriales</taxon>
        <taxon>Mycobacteriaceae</taxon>
        <taxon>Mycolicibacterium</taxon>
    </lineage>
</organism>
<comment type="caution">
    <text evidence="1">The sequence shown here is derived from an EMBL/GenBank/DDBJ whole genome shotgun (WGS) entry which is preliminary data.</text>
</comment>
<evidence type="ECO:0000313" key="2">
    <source>
        <dbReference type="Proteomes" id="UP000708347"/>
    </source>
</evidence>
<sequence length="73" mass="7273">MRTGLWAIGRAWPTEDVAEAALLFPSALAGPALLPEVLAPAACAVSACASPVPLVRAAQTPTVIAPAPTQAAI</sequence>
<evidence type="ECO:0000313" key="1">
    <source>
        <dbReference type="EMBL" id="NTY63383.1"/>
    </source>
</evidence>
<reference evidence="1 2" key="1">
    <citation type="submission" date="2019-05" db="EMBL/GenBank/DDBJ databases">
        <title>Mycolicibacterium sphagni ENV482 genome assembly.</title>
        <authorList>
            <person name="Chen W."/>
            <person name="Faulkner N.W."/>
            <person name="Hyman M.R."/>
        </authorList>
    </citation>
    <scope>NUCLEOTIDE SEQUENCE [LARGE SCALE GENOMIC DNA]</scope>
    <source>
        <strain evidence="1 2">ENV482</strain>
    </source>
</reference>
<dbReference type="Proteomes" id="UP000708347">
    <property type="component" value="Unassembled WGS sequence"/>
</dbReference>
<accession>A0ABX2K045</accession>